<organism evidence="8 9">
    <name type="scientific">Anopheles melas</name>
    <dbReference type="NCBI Taxonomy" id="34690"/>
    <lineage>
        <taxon>Eukaryota</taxon>
        <taxon>Metazoa</taxon>
        <taxon>Ecdysozoa</taxon>
        <taxon>Arthropoda</taxon>
        <taxon>Hexapoda</taxon>
        <taxon>Insecta</taxon>
        <taxon>Pterygota</taxon>
        <taxon>Neoptera</taxon>
        <taxon>Endopterygota</taxon>
        <taxon>Diptera</taxon>
        <taxon>Nematocera</taxon>
        <taxon>Culicoidea</taxon>
        <taxon>Culicidae</taxon>
        <taxon>Anophelinae</taxon>
        <taxon>Anopheles</taxon>
    </lineage>
</organism>
<keyword evidence="3" id="KW-0720">Serine protease</keyword>
<dbReference type="Pfam" id="PF00089">
    <property type="entry name" value="Trypsin"/>
    <property type="match status" value="2"/>
</dbReference>
<evidence type="ECO:0000256" key="5">
    <source>
        <dbReference type="ARBA" id="ARBA00024195"/>
    </source>
</evidence>
<dbReference type="VEuPathDB" id="VectorBase:AMEC009209"/>
<dbReference type="STRING" id="34690.A0A182TVV5"/>
<protein>
    <recommendedName>
        <fullName evidence="7">Peptidase S1 domain-containing protein</fullName>
    </recommendedName>
</protein>
<reference evidence="8" key="2">
    <citation type="submission" date="2020-05" db="UniProtKB">
        <authorList>
            <consortium name="EnsemblMetazoa"/>
        </authorList>
    </citation>
    <scope>IDENTIFICATION</scope>
    <source>
        <strain evidence="8">CM1001059</strain>
    </source>
</reference>
<dbReference type="InterPro" id="IPR001254">
    <property type="entry name" value="Trypsin_dom"/>
</dbReference>
<evidence type="ECO:0000256" key="4">
    <source>
        <dbReference type="ARBA" id="ARBA00023157"/>
    </source>
</evidence>
<dbReference type="InterPro" id="IPR009003">
    <property type="entry name" value="Peptidase_S1_PA"/>
</dbReference>
<accession>A0A182TVV5</accession>
<dbReference type="AlphaFoldDB" id="A0A182TVV5"/>
<keyword evidence="1" id="KW-0645">Protease</keyword>
<dbReference type="SUPFAM" id="SSF50494">
    <property type="entry name" value="Trypsin-like serine proteases"/>
    <property type="match status" value="2"/>
</dbReference>
<reference evidence="9" key="1">
    <citation type="submission" date="2014-01" db="EMBL/GenBank/DDBJ databases">
        <title>The Genome Sequence of Anopheles melas CM1001059_A (V2).</title>
        <authorList>
            <consortium name="The Broad Institute Genomics Platform"/>
            <person name="Neafsey D.E."/>
            <person name="Besansky N."/>
            <person name="Howell P."/>
            <person name="Walton C."/>
            <person name="Young S.K."/>
            <person name="Zeng Q."/>
            <person name="Gargeya S."/>
            <person name="Fitzgerald M."/>
            <person name="Haas B."/>
            <person name="Abouelleil A."/>
            <person name="Allen A.W."/>
            <person name="Alvarado L."/>
            <person name="Arachchi H.M."/>
            <person name="Berlin A.M."/>
            <person name="Chapman S.B."/>
            <person name="Gainer-Dewar J."/>
            <person name="Goldberg J."/>
            <person name="Griggs A."/>
            <person name="Gujja S."/>
            <person name="Hansen M."/>
            <person name="Howarth C."/>
            <person name="Imamovic A."/>
            <person name="Ireland A."/>
            <person name="Larimer J."/>
            <person name="McCowan C."/>
            <person name="Murphy C."/>
            <person name="Pearson M."/>
            <person name="Poon T.W."/>
            <person name="Priest M."/>
            <person name="Roberts A."/>
            <person name="Saif S."/>
            <person name="Shea T."/>
            <person name="Sisk P."/>
            <person name="Sykes S."/>
            <person name="Wortman J."/>
            <person name="Nusbaum C."/>
            <person name="Birren B."/>
        </authorList>
    </citation>
    <scope>NUCLEOTIDE SEQUENCE [LARGE SCALE GENOMIC DNA]</scope>
    <source>
        <strain evidence="9">CM1001059</strain>
    </source>
</reference>
<dbReference type="GO" id="GO:0006508">
    <property type="term" value="P:proteolysis"/>
    <property type="evidence" value="ECO:0007669"/>
    <property type="project" value="UniProtKB-KW"/>
</dbReference>
<keyword evidence="2" id="KW-0378">Hydrolase</keyword>
<dbReference type="InterPro" id="IPR050430">
    <property type="entry name" value="Peptidase_S1"/>
</dbReference>
<feature type="domain" description="Peptidase S1" evidence="7">
    <location>
        <begin position="26"/>
        <end position="267"/>
    </location>
</feature>
<sequence length="590" mass="65955">MKLAPALLFVITVHHLHPSVQAKRLQIGGKDTGIFLYPYMAAIAFAQKLVGNGAIVAQRYILTSASAVAEPHDSLYKVQLGADAFKGPGDLYEVLTIYKHPQYIGWDYNIALLHLKDPIRYSDSVQPVIIADTFVSNLQVLLVSYGTHEDGTMHMREAIYTTSTGAECVDSLTKGLSKEIIIQEHGFCVQSPPGAEQGQWADDAGAPIVADGKLYGVFAFSEQEGKTNVGSIGKHGVQLTVGHERCPCIIVPLALLRARGWNQAESMMLPDHLLRLVLLQQRHTVVVVRDERVGRAAQMERAVFVLTIRQHRSIVDRFRVGRGDRNGLHRVTEHYLTAHLYQRYVVIPTHKLGMAEDALHLAQNEVTEASIYQYQFVVAITYARQLHGNGVILSKRWILSSASTFYRYSFTEYTVAVGAEDYQDKATWYQVEHGYKHPKYIGSDYNIAVVLIRGSIEYTSRVQPINLPTSNPDGVEAATMVSFGGSEEHRSHLREAKLVLTTDQSCIDQQADLQAKQFIWDGVGYCALPQPGTTNDLWHIATGAPIVADRVLYAVFAMHKASDHKRQEVATRIWHFKDWITTTTDVAWDY</sequence>
<name>A0A182TVV5_9DIPT</name>
<dbReference type="InterPro" id="IPR043504">
    <property type="entry name" value="Peptidase_S1_PA_chymotrypsin"/>
</dbReference>
<feature type="signal peptide" evidence="6">
    <location>
        <begin position="1"/>
        <end position="22"/>
    </location>
</feature>
<evidence type="ECO:0000256" key="6">
    <source>
        <dbReference type="SAM" id="SignalP"/>
    </source>
</evidence>
<evidence type="ECO:0000259" key="7">
    <source>
        <dbReference type="PROSITE" id="PS50240"/>
    </source>
</evidence>
<dbReference type="Gene3D" id="2.40.10.10">
    <property type="entry name" value="Trypsin-like serine proteases"/>
    <property type="match status" value="3"/>
</dbReference>
<proteinExistence type="inferred from homology"/>
<feature type="domain" description="Peptidase S1" evidence="7">
    <location>
        <begin position="361"/>
        <end position="585"/>
    </location>
</feature>
<keyword evidence="4" id="KW-1015">Disulfide bond</keyword>
<evidence type="ECO:0000313" key="9">
    <source>
        <dbReference type="Proteomes" id="UP000075902"/>
    </source>
</evidence>
<comment type="similarity">
    <text evidence="5">Belongs to the peptidase S1 family. CLIP subfamily.</text>
</comment>
<dbReference type="PANTHER" id="PTHR24276">
    <property type="entry name" value="POLYSERASE-RELATED"/>
    <property type="match status" value="1"/>
</dbReference>
<dbReference type="SMART" id="SM00020">
    <property type="entry name" value="Tryp_SPc"/>
    <property type="match status" value="1"/>
</dbReference>
<evidence type="ECO:0000256" key="3">
    <source>
        <dbReference type="ARBA" id="ARBA00022825"/>
    </source>
</evidence>
<feature type="chain" id="PRO_5008137352" description="Peptidase S1 domain-containing protein" evidence="6">
    <location>
        <begin position="23"/>
        <end position="590"/>
    </location>
</feature>
<keyword evidence="6" id="KW-0732">Signal</keyword>
<keyword evidence="9" id="KW-1185">Reference proteome</keyword>
<evidence type="ECO:0000256" key="1">
    <source>
        <dbReference type="ARBA" id="ARBA00022670"/>
    </source>
</evidence>
<dbReference type="PANTHER" id="PTHR24276:SF96">
    <property type="entry name" value="PEPTIDASE S1 DOMAIN-CONTAINING PROTEIN"/>
    <property type="match status" value="1"/>
</dbReference>
<dbReference type="Proteomes" id="UP000075902">
    <property type="component" value="Unassembled WGS sequence"/>
</dbReference>
<evidence type="ECO:0000256" key="2">
    <source>
        <dbReference type="ARBA" id="ARBA00022801"/>
    </source>
</evidence>
<dbReference type="GO" id="GO:0004252">
    <property type="term" value="F:serine-type endopeptidase activity"/>
    <property type="evidence" value="ECO:0007669"/>
    <property type="project" value="InterPro"/>
</dbReference>
<dbReference type="PROSITE" id="PS50240">
    <property type="entry name" value="TRYPSIN_DOM"/>
    <property type="match status" value="2"/>
</dbReference>
<dbReference type="EnsemblMetazoa" id="AMEC009209-RA">
    <property type="protein sequence ID" value="AMEC009209-PA"/>
    <property type="gene ID" value="AMEC009209"/>
</dbReference>
<evidence type="ECO:0000313" key="8">
    <source>
        <dbReference type="EnsemblMetazoa" id="AMEC009209-PA"/>
    </source>
</evidence>